<sequence length="454" mass="51345">MLGSLNKKLFALSITTMMLTLFIVLSFARVSFEREETKSELDQVVDLQLKVDMLRSQLWVFLQFSDEASLNQVEYAQAELATKLTQYNKSTVLLDNIVRMNQSLDVLLNQEKEVYFSKVGGIDKLGADDINARGLLHSRYNMIVQNMTEELAYVHQAVLAHNDERQNQVMMYAAAWLFISSVVVSVLAWSMFFRFRTGVSTIKKAIANLADGKLDTKIEGNNLDTEFLAVAQFFNEMTNSLRESTVTKQELEEEVRRQTEQLQQKQEQLIFLSEHDHLTNIMNRRAFDSHLESAIINANRTQCKLALFFIDLDEFKEVNDTYGHDAGDAILVSVAERLKQAVRETDFVGRIGGDEFVVCLDHLNDFKIVTSKAKQLIEAINEPISLNGRAFSVGASIGVSYYPDQTQSKDGLLSVADEAMYRAKQLKRSACLDSESTYCRVVSDSVVTLASVKE</sequence>
<gene>
    <name evidence="6" type="ORF">AKJ17_07035</name>
</gene>
<dbReference type="NCBIfam" id="TIGR00254">
    <property type="entry name" value="GGDEF"/>
    <property type="match status" value="1"/>
</dbReference>
<keyword evidence="3" id="KW-0472">Membrane</keyword>
<dbReference type="InterPro" id="IPR003660">
    <property type="entry name" value="HAMP_dom"/>
</dbReference>
<feature type="domain" description="HAMP" evidence="4">
    <location>
        <begin position="193"/>
        <end position="246"/>
    </location>
</feature>
<protein>
    <submittedName>
        <fullName evidence="6">Diguanylate cyclase</fullName>
    </submittedName>
</protein>
<dbReference type="PANTHER" id="PTHR46663:SF2">
    <property type="entry name" value="GGDEF DOMAIN-CONTAINING PROTEIN"/>
    <property type="match status" value="1"/>
</dbReference>
<dbReference type="CDD" id="cd01949">
    <property type="entry name" value="GGDEF"/>
    <property type="match status" value="1"/>
</dbReference>
<dbReference type="Gene3D" id="6.10.340.10">
    <property type="match status" value="1"/>
</dbReference>
<feature type="transmembrane region" description="Helical" evidence="3">
    <location>
        <begin position="169"/>
        <end position="193"/>
    </location>
</feature>
<dbReference type="OrthoDB" id="766410at2"/>
<accession>A0A0M0HRD7</accession>
<dbReference type="SMART" id="SM00267">
    <property type="entry name" value="GGDEF"/>
    <property type="match status" value="1"/>
</dbReference>
<keyword evidence="3" id="KW-1133">Transmembrane helix</keyword>
<dbReference type="InterPro" id="IPR000160">
    <property type="entry name" value="GGDEF_dom"/>
</dbReference>
<comment type="caution">
    <text evidence="6">The sequence shown here is derived from an EMBL/GenBank/DDBJ whole genome shotgun (WGS) entry which is preliminary data.</text>
</comment>
<dbReference type="Pfam" id="PF00990">
    <property type="entry name" value="GGDEF"/>
    <property type="match status" value="1"/>
</dbReference>
<evidence type="ECO:0000259" key="4">
    <source>
        <dbReference type="PROSITE" id="PS50885"/>
    </source>
</evidence>
<organism evidence="6 7">
    <name type="scientific">Vibrio nereis</name>
    <dbReference type="NCBI Taxonomy" id="693"/>
    <lineage>
        <taxon>Bacteria</taxon>
        <taxon>Pseudomonadati</taxon>
        <taxon>Pseudomonadota</taxon>
        <taxon>Gammaproteobacteria</taxon>
        <taxon>Vibrionales</taxon>
        <taxon>Vibrionaceae</taxon>
        <taxon>Vibrio</taxon>
    </lineage>
</organism>
<keyword evidence="3" id="KW-0812">Transmembrane</keyword>
<dbReference type="PROSITE" id="PS50887">
    <property type="entry name" value="GGDEF"/>
    <property type="match status" value="1"/>
</dbReference>
<dbReference type="Proteomes" id="UP000037515">
    <property type="component" value="Unassembled WGS sequence"/>
</dbReference>
<dbReference type="GO" id="GO:0007165">
    <property type="term" value="P:signal transduction"/>
    <property type="evidence" value="ECO:0007669"/>
    <property type="project" value="InterPro"/>
</dbReference>
<dbReference type="PATRIC" id="fig|693.5.peg.1439"/>
<reference evidence="7" key="1">
    <citation type="submission" date="2015-08" db="EMBL/GenBank/DDBJ databases">
        <title>Vibrio galatheae sp. nov., a novel member of the Vibrionaceae family isolated from the Solomon Islands.</title>
        <authorList>
            <person name="Giubergia S."/>
            <person name="Machado H."/>
            <person name="Mateiu R.V."/>
            <person name="Gram L."/>
        </authorList>
    </citation>
    <scope>NUCLEOTIDE SEQUENCE [LARGE SCALE GENOMIC DNA]</scope>
    <source>
        <strain evidence="7">DSM 19584</strain>
    </source>
</reference>
<dbReference type="PANTHER" id="PTHR46663">
    <property type="entry name" value="DIGUANYLATE CYCLASE DGCT-RELATED"/>
    <property type="match status" value="1"/>
</dbReference>
<dbReference type="EMBL" id="LHPJ01000005">
    <property type="protein sequence ID" value="KOO04655.1"/>
    <property type="molecule type" value="Genomic_DNA"/>
</dbReference>
<evidence type="ECO:0000313" key="6">
    <source>
        <dbReference type="EMBL" id="KOO04655.1"/>
    </source>
</evidence>
<feature type="coiled-coil region" evidence="2">
    <location>
        <begin position="234"/>
        <end position="275"/>
    </location>
</feature>
<evidence type="ECO:0000259" key="5">
    <source>
        <dbReference type="PROSITE" id="PS50887"/>
    </source>
</evidence>
<dbReference type="STRING" id="693.AKJ17_07035"/>
<dbReference type="PROSITE" id="PS50885">
    <property type="entry name" value="HAMP"/>
    <property type="match status" value="1"/>
</dbReference>
<evidence type="ECO:0000256" key="1">
    <source>
        <dbReference type="ARBA" id="ARBA00001946"/>
    </source>
</evidence>
<dbReference type="Gene3D" id="3.30.70.270">
    <property type="match status" value="1"/>
</dbReference>
<proteinExistence type="predicted"/>
<dbReference type="SUPFAM" id="SSF55073">
    <property type="entry name" value="Nucleotide cyclase"/>
    <property type="match status" value="1"/>
</dbReference>
<dbReference type="InterPro" id="IPR029787">
    <property type="entry name" value="Nucleotide_cyclase"/>
</dbReference>
<comment type="cofactor">
    <cofactor evidence="1">
        <name>Mg(2+)</name>
        <dbReference type="ChEBI" id="CHEBI:18420"/>
    </cofactor>
</comment>
<dbReference type="GO" id="GO:0003824">
    <property type="term" value="F:catalytic activity"/>
    <property type="evidence" value="ECO:0007669"/>
    <property type="project" value="UniProtKB-ARBA"/>
</dbReference>
<evidence type="ECO:0000256" key="3">
    <source>
        <dbReference type="SAM" id="Phobius"/>
    </source>
</evidence>
<dbReference type="GO" id="GO:0016020">
    <property type="term" value="C:membrane"/>
    <property type="evidence" value="ECO:0007669"/>
    <property type="project" value="InterPro"/>
</dbReference>
<keyword evidence="2" id="KW-0175">Coiled coil</keyword>
<feature type="transmembrane region" description="Helical" evidence="3">
    <location>
        <begin position="9"/>
        <end position="28"/>
    </location>
</feature>
<dbReference type="InterPro" id="IPR043128">
    <property type="entry name" value="Rev_trsase/Diguanyl_cyclase"/>
</dbReference>
<evidence type="ECO:0000313" key="7">
    <source>
        <dbReference type="Proteomes" id="UP000037515"/>
    </source>
</evidence>
<name>A0A0M0HRD7_VIBNE</name>
<feature type="domain" description="GGDEF" evidence="5">
    <location>
        <begin position="303"/>
        <end position="436"/>
    </location>
</feature>
<dbReference type="FunFam" id="3.30.70.270:FF:000001">
    <property type="entry name" value="Diguanylate cyclase domain protein"/>
    <property type="match status" value="1"/>
</dbReference>
<dbReference type="RefSeq" id="WP_053395066.1">
    <property type="nucleotide sequence ID" value="NZ_LHPJ01000005.1"/>
</dbReference>
<dbReference type="InterPro" id="IPR052163">
    <property type="entry name" value="DGC-Regulatory_Protein"/>
</dbReference>
<evidence type="ECO:0000256" key="2">
    <source>
        <dbReference type="SAM" id="Coils"/>
    </source>
</evidence>
<dbReference type="AlphaFoldDB" id="A0A0M0HRD7"/>
<keyword evidence="7" id="KW-1185">Reference proteome</keyword>